<proteinExistence type="predicted"/>
<feature type="domain" description="Flagellar hook-length control protein-like C-terminal" evidence="2">
    <location>
        <begin position="412"/>
        <end position="491"/>
    </location>
</feature>
<keyword evidence="4" id="KW-1185">Reference proteome</keyword>
<dbReference type="RefSeq" id="WP_218141075.1">
    <property type="nucleotide sequence ID" value="NZ_FNPF01000001.1"/>
</dbReference>
<feature type="region of interest" description="Disordered" evidence="1">
    <location>
        <begin position="476"/>
        <end position="535"/>
    </location>
</feature>
<evidence type="ECO:0000313" key="4">
    <source>
        <dbReference type="Proteomes" id="UP000199286"/>
    </source>
</evidence>
<sequence length="535" mass="52704">MLAKIGNFLGLTDAGHAPARQSGGKPDRDFGDFVAAERAAKAAEPAETAAGSASGNAEKVEGAETEGADAIHAATEPEPEADVESDAFIAIAEADIDPKHAVAPALVGRRDGSSTDQGPAAAHGLEGSHDAPAAEPVADDRLAHMAGIRQGTGPEAVGMPVLEQGRATASAAAEALLRAQTLVTDLGKPEQGAAATPESPAGALRGVAARTAGAAIAAPAQPGTTKAEQQVVGVSLPSGAPAAGTTSAEFASHRASLQAEKLAQLVSASGASPQSGATVPEGAAQTALPGAAEAIGRSGLSRKVETLIRAAEATADSSVTAAERGAATARAAAGAAAVAAPAASFVSAVASQAIAAAGIAHPSVQEGADDADAPEFATQGGSADLRAGSIQPSALAPPGRTDAAAIVRQITEAMPRAGNGTIEIRLSPDELGHVRLQMVPGENGMVVHIQADRPETLDLLRRHVDQLARDLAASGHGASGFTFAEGRDGQGRGGERSGGIVAGPEIAGPAANPPGREADEAAEATRVEGGLDMKI</sequence>
<protein>
    <submittedName>
        <fullName evidence="3">Hook-length control protein FliK</fullName>
    </submittedName>
</protein>
<evidence type="ECO:0000256" key="1">
    <source>
        <dbReference type="SAM" id="MobiDB-lite"/>
    </source>
</evidence>
<dbReference type="InterPro" id="IPR038610">
    <property type="entry name" value="FliK-like_C_sf"/>
</dbReference>
<dbReference type="AlphaFoldDB" id="A0A1H3EXF1"/>
<name>A0A1H3EXF1_9RHOB</name>
<reference evidence="3 4" key="1">
    <citation type="submission" date="2016-10" db="EMBL/GenBank/DDBJ databases">
        <authorList>
            <person name="de Groot N.N."/>
        </authorList>
    </citation>
    <scope>NUCLEOTIDE SEQUENCE [LARGE SCALE GENOMIC DNA]</scope>
    <source>
        <strain evidence="3 4">DSM 26880</strain>
    </source>
</reference>
<feature type="compositionally biased region" description="Basic and acidic residues" evidence="1">
    <location>
        <begin position="516"/>
        <end position="535"/>
    </location>
</feature>
<dbReference type="STRING" id="321339.SAMN05444340_10114"/>
<dbReference type="Gene3D" id="3.30.750.140">
    <property type="match status" value="1"/>
</dbReference>
<dbReference type="CDD" id="cd17470">
    <property type="entry name" value="T3SS_Flik_C"/>
    <property type="match status" value="1"/>
</dbReference>
<dbReference type="EMBL" id="FNPF01000001">
    <property type="protein sequence ID" value="SDX82604.1"/>
    <property type="molecule type" value="Genomic_DNA"/>
</dbReference>
<feature type="compositionally biased region" description="Basic and acidic residues" evidence="1">
    <location>
        <begin position="485"/>
        <end position="495"/>
    </location>
</feature>
<accession>A0A1H3EXF1</accession>
<gene>
    <name evidence="3" type="ORF">SAMN05444340_10114</name>
</gene>
<dbReference type="InterPro" id="IPR021136">
    <property type="entry name" value="Flagellar_hook_control-like_C"/>
</dbReference>
<feature type="region of interest" description="Disordered" evidence="1">
    <location>
        <begin position="1"/>
        <end position="66"/>
    </location>
</feature>
<dbReference type="Proteomes" id="UP000199286">
    <property type="component" value="Unassembled WGS sequence"/>
</dbReference>
<organism evidence="3 4">
    <name type="scientific">Citreimonas salinaria</name>
    <dbReference type="NCBI Taxonomy" id="321339"/>
    <lineage>
        <taxon>Bacteria</taxon>
        <taxon>Pseudomonadati</taxon>
        <taxon>Pseudomonadota</taxon>
        <taxon>Alphaproteobacteria</taxon>
        <taxon>Rhodobacterales</taxon>
        <taxon>Roseobacteraceae</taxon>
        <taxon>Citreimonas</taxon>
    </lineage>
</organism>
<dbReference type="Pfam" id="PF02120">
    <property type="entry name" value="Flg_hook"/>
    <property type="match status" value="1"/>
</dbReference>
<feature type="compositionally biased region" description="Low complexity" evidence="1">
    <location>
        <begin position="42"/>
        <end position="53"/>
    </location>
</feature>
<evidence type="ECO:0000313" key="3">
    <source>
        <dbReference type="EMBL" id="SDX82604.1"/>
    </source>
</evidence>
<feature type="region of interest" description="Disordered" evidence="1">
    <location>
        <begin position="109"/>
        <end position="133"/>
    </location>
</feature>
<evidence type="ECO:0000259" key="2">
    <source>
        <dbReference type="Pfam" id="PF02120"/>
    </source>
</evidence>